<evidence type="ECO:0000313" key="2">
    <source>
        <dbReference type="Proteomes" id="UP000521943"/>
    </source>
</evidence>
<dbReference type="Gene3D" id="3.80.10.10">
    <property type="entry name" value="Ribonuclease Inhibitor"/>
    <property type="match status" value="1"/>
</dbReference>
<dbReference type="Proteomes" id="UP000521943">
    <property type="component" value="Unassembled WGS sequence"/>
</dbReference>
<reference evidence="1 2" key="1">
    <citation type="submission" date="2020-07" db="EMBL/GenBank/DDBJ databases">
        <title>Comparative genomics of pyrophilous fungi reveals a link between fire events and developmental genes.</title>
        <authorList>
            <consortium name="DOE Joint Genome Institute"/>
            <person name="Steindorff A.S."/>
            <person name="Carver A."/>
            <person name="Calhoun S."/>
            <person name="Stillman K."/>
            <person name="Liu H."/>
            <person name="Lipzen A."/>
            <person name="Pangilinan J."/>
            <person name="Labutti K."/>
            <person name="Bruns T.D."/>
            <person name="Grigoriev I.V."/>
        </authorList>
    </citation>
    <scope>NUCLEOTIDE SEQUENCE [LARGE SCALE GENOMIC DNA]</scope>
    <source>
        <strain evidence="1 2">CBS 144469</strain>
    </source>
</reference>
<dbReference type="AlphaFoldDB" id="A0A8H6M7H1"/>
<comment type="caution">
    <text evidence="1">The sequence shown here is derived from an EMBL/GenBank/DDBJ whole genome shotgun (WGS) entry which is preliminary data.</text>
</comment>
<dbReference type="OrthoDB" id="3217549at2759"/>
<evidence type="ECO:0000313" key="1">
    <source>
        <dbReference type="EMBL" id="KAF6754941.1"/>
    </source>
</evidence>
<organism evidence="1 2">
    <name type="scientific">Ephemerocybe angulata</name>
    <dbReference type="NCBI Taxonomy" id="980116"/>
    <lineage>
        <taxon>Eukaryota</taxon>
        <taxon>Fungi</taxon>
        <taxon>Dikarya</taxon>
        <taxon>Basidiomycota</taxon>
        <taxon>Agaricomycotina</taxon>
        <taxon>Agaricomycetes</taxon>
        <taxon>Agaricomycetidae</taxon>
        <taxon>Agaricales</taxon>
        <taxon>Agaricineae</taxon>
        <taxon>Psathyrellaceae</taxon>
        <taxon>Ephemerocybe</taxon>
    </lineage>
</organism>
<dbReference type="SUPFAM" id="SSF52047">
    <property type="entry name" value="RNI-like"/>
    <property type="match status" value="1"/>
</dbReference>
<gene>
    <name evidence="1" type="ORF">DFP72DRAFT_898089</name>
</gene>
<proteinExistence type="predicted"/>
<dbReference type="InterPro" id="IPR032675">
    <property type="entry name" value="LRR_dom_sf"/>
</dbReference>
<keyword evidence="2" id="KW-1185">Reference proteome</keyword>
<protein>
    <recommendedName>
        <fullName evidence="3">F-box domain-containing protein</fullName>
    </recommendedName>
</protein>
<sequence>MDHLLPELLLDIFDLAVHSFFDPEQPSPSSGQTGEETALAILKDDSYPQSQLQSGIIAHETNPFTPVHLSHVCKDWREMTLSAPELWSSIYIADGRPGTVKLFRHWLHQAGSRPLELVFRDTGVMSNTESGRDAVVEMLKVAAAHSERWKSFKVRLLDLCLPLDDVIEALRGIATPKLETLAFSFNMSAISRGDFTDAWIPLVTNSPNLQHLQMWSTMDYMEEFLAIVPFSRLTTITLPMVMFSRNSRFIESLAACTVLETMSVSLEDEPWAAAEMMEMVLQPPISGADAVSIPSLRRLNLVGNRQLTNLLTNLHLPSLQTLSIHTNFEQHPGRTIANVYLALEDLLTRSECQIHSFTIRDEDESNFEPRLLSALQHPAFRSLKELRIGGIVREDTLKQLTAAPADDTEGHVEPLLRRLRHIHIEALAEVERTVFDAILGTMARPGAKATVGFLSQAQLEYAVNAGDTHVAEEGLQGAEKEFYFASNLERARRLRREFLCHDFSMVQGWRREY</sequence>
<accession>A0A8H6M7H1</accession>
<dbReference type="EMBL" id="JACGCI010000032">
    <property type="protein sequence ID" value="KAF6754941.1"/>
    <property type="molecule type" value="Genomic_DNA"/>
</dbReference>
<evidence type="ECO:0008006" key="3">
    <source>
        <dbReference type="Google" id="ProtNLM"/>
    </source>
</evidence>
<name>A0A8H6M7H1_9AGAR</name>